<evidence type="ECO:0000259" key="2">
    <source>
        <dbReference type="PROSITE" id="PS50234"/>
    </source>
</evidence>
<evidence type="ECO:0000313" key="4">
    <source>
        <dbReference type="Proteomes" id="UP001147752"/>
    </source>
</evidence>
<dbReference type="SUPFAM" id="SSF53300">
    <property type="entry name" value="vWA-like"/>
    <property type="match status" value="1"/>
</dbReference>
<dbReference type="Proteomes" id="UP001147752">
    <property type="component" value="Unassembled WGS sequence"/>
</dbReference>
<comment type="caution">
    <text evidence="3">The sequence shown here is derived from an EMBL/GenBank/DDBJ whole genome shotgun (WGS) entry which is preliminary data.</text>
</comment>
<feature type="region of interest" description="Disordered" evidence="1">
    <location>
        <begin position="1"/>
        <end position="62"/>
    </location>
</feature>
<feature type="compositionally biased region" description="Basic and acidic residues" evidence="1">
    <location>
        <begin position="11"/>
        <end position="20"/>
    </location>
</feature>
<evidence type="ECO:0000313" key="3">
    <source>
        <dbReference type="EMBL" id="KAJ5365710.1"/>
    </source>
</evidence>
<feature type="compositionally biased region" description="Polar residues" evidence="1">
    <location>
        <begin position="1"/>
        <end position="10"/>
    </location>
</feature>
<reference evidence="3" key="1">
    <citation type="submission" date="2022-12" db="EMBL/GenBank/DDBJ databases">
        <authorList>
            <person name="Petersen C."/>
        </authorList>
    </citation>
    <scope>NUCLEOTIDE SEQUENCE</scope>
    <source>
        <strain evidence="3">IBT 3081</strain>
    </source>
</reference>
<dbReference type="PROSITE" id="PS50234">
    <property type="entry name" value="VWFA"/>
    <property type="match status" value="1"/>
</dbReference>
<sequence length="351" mass="39865">MSIWHTFSSSHRQERKERKAGTATASRTTTPTHYPSWSRGRTHSSNTKFTREQSDLPPSYEEAQIPTIRISAPEELESDSQFAFLSQFHTIFLVDDSSSMRGALWQEAREAIAAIAPVCTKYDKEGIDIYFINHRSNARSNTNYSTNYGSNYTETPDLIKCPQFDGGYYNIRTAQRVSEIFASVRPFGGTGVGSRLRNILDPYMDLVEEKEEAKRTQKEAAKQKYFSSSERPKPIESVTPINIITITDGVFTDDAESIITQTAQRLDGPSCRAIPWQIGIQFFQIGNDQMAQQYLEELDEDLGRRCNNLHLRDIVDTVPWRNRAGERLEGDGILKAVLGAVHKRLDRKKIV</sequence>
<dbReference type="RefSeq" id="XP_056577177.1">
    <property type="nucleotide sequence ID" value="XM_056726326.1"/>
</dbReference>
<evidence type="ECO:0000256" key="1">
    <source>
        <dbReference type="SAM" id="MobiDB-lite"/>
    </source>
</evidence>
<proteinExistence type="predicted"/>
<dbReference type="GeneID" id="81465509"/>
<accession>A0A9W9V409</accession>
<reference evidence="3" key="2">
    <citation type="journal article" date="2023" name="IMA Fungus">
        <title>Comparative genomic study of the Penicillium genus elucidates a diverse pangenome and 15 lateral gene transfer events.</title>
        <authorList>
            <person name="Petersen C."/>
            <person name="Sorensen T."/>
            <person name="Nielsen M.R."/>
            <person name="Sondergaard T.E."/>
            <person name="Sorensen J.L."/>
            <person name="Fitzpatrick D.A."/>
            <person name="Frisvad J.C."/>
            <person name="Nielsen K.L."/>
        </authorList>
    </citation>
    <scope>NUCLEOTIDE SEQUENCE</scope>
    <source>
        <strain evidence="3">IBT 3081</strain>
    </source>
</reference>
<gene>
    <name evidence="3" type="ORF">N7517_008596</name>
</gene>
<dbReference type="InterPro" id="IPR002035">
    <property type="entry name" value="VWF_A"/>
</dbReference>
<dbReference type="AlphaFoldDB" id="A0A9W9V409"/>
<dbReference type="PANTHER" id="PTHR34706:SF1">
    <property type="entry name" value="VWFA DOMAIN-CONTAINING PROTEIN"/>
    <property type="match status" value="1"/>
</dbReference>
<dbReference type="EMBL" id="JAPZBT010000003">
    <property type="protein sequence ID" value="KAJ5365710.1"/>
    <property type="molecule type" value="Genomic_DNA"/>
</dbReference>
<dbReference type="InterPro" id="IPR036465">
    <property type="entry name" value="vWFA_dom_sf"/>
</dbReference>
<protein>
    <submittedName>
        <fullName evidence="3">von Willebrand factor type A</fullName>
    </submittedName>
</protein>
<dbReference type="Gene3D" id="3.40.50.410">
    <property type="entry name" value="von Willebrand factor, type A domain"/>
    <property type="match status" value="1"/>
</dbReference>
<feature type="domain" description="VWFA" evidence="2">
    <location>
        <begin position="89"/>
        <end position="300"/>
    </location>
</feature>
<organism evidence="3 4">
    <name type="scientific">Penicillium concentricum</name>
    <dbReference type="NCBI Taxonomy" id="293559"/>
    <lineage>
        <taxon>Eukaryota</taxon>
        <taxon>Fungi</taxon>
        <taxon>Dikarya</taxon>
        <taxon>Ascomycota</taxon>
        <taxon>Pezizomycotina</taxon>
        <taxon>Eurotiomycetes</taxon>
        <taxon>Eurotiomycetidae</taxon>
        <taxon>Eurotiales</taxon>
        <taxon>Aspergillaceae</taxon>
        <taxon>Penicillium</taxon>
    </lineage>
</organism>
<dbReference type="PANTHER" id="PTHR34706">
    <property type="entry name" value="SLR1338 PROTEIN"/>
    <property type="match status" value="1"/>
</dbReference>
<feature type="compositionally biased region" description="Low complexity" evidence="1">
    <location>
        <begin position="21"/>
        <end position="32"/>
    </location>
</feature>
<keyword evidence="4" id="KW-1185">Reference proteome</keyword>
<dbReference type="OrthoDB" id="2142040at2759"/>
<name>A0A9W9V409_9EURO</name>